<keyword evidence="4" id="KW-1185">Reference proteome</keyword>
<dbReference type="Pfam" id="PF02311">
    <property type="entry name" value="AraC_binding"/>
    <property type="match status" value="1"/>
</dbReference>
<evidence type="ECO:0000256" key="1">
    <source>
        <dbReference type="ARBA" id="ARBA00023125"/>
    </source>
</evidence>
<dbReference type="RefSeq" id="WP_258117743.1">
    <property type="nucleotide sequence ID" value="NZ_CP062229.1"/>
</dbReference>
<protein>
    <submittedName>
        <fullName evidence="3">AraC family ligand binding domain-containing protein</fullName>
    </submittedName>
</protein>
<dbReference type="InterPro" id="IPR037923">
    <property type="entry name" value="HTH-like"/>
</dbReference>
<reference evidence="3" key="1">
    <citation type="submission" date="2020-09" db="EMBL/GenBank/DDBJ databases">
        <title>Rhizobia associated with sainfoin plants.</title>
        <authorList>
            <person name="Asharfi S."/>
            <person name="Kuzmanovic N."/>
            <person name="Bunk B."/>
            <person name="Sproeer C."/>
            <person name="Becker M."/>
            <person name="Thuenen T."/>
        </authorList>
    </citation>
    <scope>NUCLEOTIDE SEQUENCE</scope>
    <source>
        <strain evidence="3">OM4</strain>
    </source>
</reference>
<dbReference type="InterPro" id="IPR003313">
    <property type="entry name" value="AraC-bd"/>
</dbReference>
<sequence length="59" mass="7013">MQERKEFSRYARFRDLGLLKARFRQHSFELHTHPTYVIALITEGCERVGDCAGPLEYRL</sequence>
<evidence type="ECO:0000313" key="4">
    <source>
        <dbReference type="Proteomes" id="UP001058098"/>
    </source>
</evidence>
<dbReference type="SUPFAM" id="SSF51215">
    <property type="entry name" value="Regulatory protein AraC"/>
    <property type="match status" value="1"/>
</dbReference>
<name>A0ABY5QRE2_9HYPH</name>
<keyword evidence="1" id="KW-0238">DNA-binding</keyword>
<feature type="domain" description="AraC-type arabinose-binding/dimerisation" evidence="2">
    <location>
        <begin position="19"/>
        <end position="48"/>
    </location>
</feature>
<gene>
    <name evidence="3" type="ORF">IHQ72_24025</name>
</gene>
<organism evidence="3 4">
    <name type="scientific">Mesorhizobium onobrychidis</name>
    <dbReference type="NCBI Taxonomy" id="2775404"/>
    <lineage>
        <taxon>Bacteria</taxon>
        <taxon>Pseudomonadati</taxon>
        <taxon>Pseudomonadota</taxon>
        <taxon>Alphaproteobacteria</taxon>
        <taxon>Hyphomicrobiales</taxon>
        <taxon>Phyllobacteriaceae</taxon>
        <taxon>Mesorhizobium</taxon>
    </lineage>
</organism>
<proteinExistence type="predicted"/>
<evidence type="ECO:0000259" key="2">
    <source>
        <dbReference type="Pfam" id="PF02311"/>
    </source>
</evidence>
<accession>A0ABY5QRE2</accession>
<dbReference type="EMBL" id="CP062229">
    <property type="protein sequence ID" value="UVC13750.1"/>
    <property type="molecule type" value="Genomic_DNA"/>
</dbReference>
<dbReference type="Proteomes" id="UP001058098">
    <property type="component" value="Chromosome"/>
</dbReference>
<evidence type="ECO:0000313" key="3">
    <source>
        <dbReference type="EMBL" id="UVC13750.1"/>
    </source>
</evidence>